<feature type="domain" description="Carbohydrate kinase PfkB" evidence="1">
    <location>
        <begin position="170"/>
        <end position="302"/>
    </location>
</feature>
<protein>
    <recommendedName>
        <fullName evidence="1">Carbohydrate kinase PfkB domain-containing protein</fullName>
    </recommendedName>
</protein>
<dbReference type="InterPro" id="IPR011611">
    <property type="entry name" value="PfkB_dom"/>
</dbReference>
<reference evidence="2 3" key="1">
    <citation type="submission" date="2019-12" db="EMBL/GenBank/DDBJ databases">
        <authorList>
            <person name="Floudas D."/>
            <person name="Bentzer J."/>
            <person name="Ahren D."/>
            <person name="Johansson T."/>
            <person name="Persson P."/>
            <person name="Tunlid A."/>
        </authorList>
    </citation>
    <scope>NUCLEOTIDE SEQUENCE [LARGE SCALE GENOMIC DNA]</scope>
    <source>
        <strain evidence="2 3">CBS 102.39</strain>
    </source>
</reference>
<proteinExistence type="predicted"/>
<gene>
    <name evidence="2" type="ORF">D9613_005580</name>
</gene>
<comment type="caution">
    <text evidence="2">The sequence shown here is derived from an EMBL/GenBank/DDBJ whole genome shotgun (WGS) entry which is preliminary data.</text>
</comment>
<dbReference type="PANTHER" id="PTHR47098:SF2">
    <property type="entry name" value="PROTEIN MAK32"/>
    <property type="match status" value="1"/>
</dbReference>
<dbReference type="Gene3D" id="3.40.1190.20">
    <property type="match status" value="1"/>
</dbReference>
<accession>A0A8H4VRB4</accession>
<dbReference type="InterPro" id="IPR029056">
    <property type="entry name" value="Ribokinase-like"/>
</dbReference>
<name>A0A8H4VRB4_9AGAR</name>
<dbReference type="Proteomes" id="UP000521872">
    <property type="component" value="Unassembled WGS sequence"/>
</dbReference>
<dbReference type="PANTHER" id="PTHR47098">
    <property type="entry name" value="PROTEIN MAK32"/>
    <property type="match status" value="1"/>
</dbReference>
<evidence type="ECO:0000313" key="3">
    <source>
        <dbReference type="Proteomes" id="UP000521872"/>
    </source>
</evidence>
<dbReference type="SUPFAM" id="SSF53613">
    <property type="entry name" value="Ribokinase-like"/>
    <property type="match status" value="1"/>
</dbReference>
<dbReference type="EMBL" id="JAACJL010000016">
    <property type="protein sequence ID" value="KAF4620006.1"/>
    <property type="molecule type" value="Genomic_DNA"/>
</dbReference>
<keyword evidence="3" id="KW-1185">Reference proteome</keyword>
<sequence>MARNAKSFVTLGMFIIDEFSFMDDEGRPTGRTLEPQIGGGGTYAAIGSRIWLPPTDIGMIVDKGHDFPENIEQKLMNYGKDMWMFRSQPTCGTTRAVNSYRGEVRGFEYLTPRIRITPKDLVGTELERPKALHFICSPTRASAIMSEVEEGWKPTTIYEPIPDRCVPEELPALKKVLPLISILSPNAEEALSLLSMPLPPSKNSIESAADEFLQFSIGEEATGWVIIRSGALGSYVKSRTTKGTWVDAYWRPEDSDKVVDVTGAGNAFLGGFAAGLVISGDVYQATLYATVSASFIIEQEGLPTISSTPNSAEVWNADSPQRRLEELYQRHTGIPH</sequence>
<organism evidence="2 3">
    <name type="scientific">Agrocybe pediades</name>
    <dbReference type="NCBI Taxonomy" id="84607"/>
    <lineage>
        <taxon>Eukaryota</taxon>
        <taxon>Fungi</taxon>
        <taxon>Dikarya</taxon>
        <taxon>Basidiomycota</taxon>
        <taxon>Agaricomycotina</taxon>
        <taxon>Agaricomycetes</taxon>
        <taxon>Agaricomycetidae</taxon>
        <taxon>Agaricales</taxon>
        <taxon>Agaricineae</taxon>
        <taxon>Strophariaceae</taxon>
        <taxon>Agrocybe</taxon>
    </lineage>
</organism>
<evidence type="ECO:0000259" key="1">
    <source>
        <dbReference type="Pfam" id="PF00294"/>
    </source>
</evidence>
<dbReference type="AlphaFoldDB" id="A0A8H4VRB4"/>
<dbReference type="Pfam" id="PF00294">
    <property type="entry name" value="PfkB"/>
    <property type="match status" value="1"/>
</dbReference>
<evidence type="ECO:0000313" key="2">
    <source>
        <dbReference type="EMBL" id="KAF4620006.1"/>
    </source>
</evidence>